<evidence type="ECO:0000259" key="7">
    <source>
        <dbReference type="PROSITE" id="PS51918"/>
    </source>
</evidence>
<dbReference type="SFLD" id="SFLDS00029">
    <property type="entry name" value="Radical_SAM"/>
    <property type="match status" value="1"/>
</dbReference>
<gene>
    <name evidence="8" type="primary">amrS</name>
    <name evidence="8" type="ORF">COZ78_02045</name>
</gene>
<evidence type="ECO:0000256" key="2">
    <source>
        <dbReference type="ARBA" id="ARBA00022691"/>
    </source>
</evidence>
<feature type="binding site" evidence="6">
    <location>
        <position position="82"/>
    </location>
    <ligand>
        <name>[4Fe-4S] cluster</name>
        <dbReference type="ChEBI" id="CHEBI:49883"/>
        <note>4Fe-4S-S-AdoMet</note>
    </ligand>
</feature>
<sequence>MQECLLYKKLKNNQVQCQACWHYCLIENGQAGKCGTRQNKNGGLFSLVYGQCCALHIDPIEKKPLYHFLPGSKTLSIATIGCNFTCWACQNWQISQGSAPAPEGLGLTPFTSPSEIIEMAVANNCPSISYTYTEPTVFLEYAFAIMKLAKQAGLKNIWVSNGYFSPQTFELILPYLDAANIDLKGFDDEFYQKYCNGRLAPILENLKKLKQAGIWLEITTLVIPTLNDSPAMFEKIAQFIAKELGPETPWHISRFSPEISWKLQHLPATPLSTLETAHKIAQKHDLQNTHLGNI</sequence>
<evidence type="ECO:0000313" key="8">
    <source>
        <dbReference type="EMBL" id="PIX03133.1"/>
    </source>
</evidence>
<keyword evidence="2 6" id="KW-0949">S-adenosyl-L-methionine</keyword>
<dbReference type="InterPro" id="IPR058240">
    <property type="entry name" value="rSAM_sf"/>
</dbReference>
<accession>A0A2M7IY70</accession>
<feature type="binding site" evidence="6">
    <location>
        <position position="86"/>
    </location>
    <ligand>
        <name>[4Fe-4S] cluster</name>
        <dbReference type="ChEBI" id="CHEBI:49883"/>
        <note>4Fe-4S-S-AdoMet</note>
    </ligand>
</feature>
<dbReference type="GO" id="GO:0046872">
    <property type="term" value="F:metal ion binding"/>
    <property type="evidence" value="ECO:0007669"/>
    <property type="project" value="UniProtKB-KW"/>
</dbReference>
<dbReference type="AlphaFoldDB" id="A0A2M7IY70"/>
<name>A0A2M7IY70_9BACT</name>
<dbReference type="NCBIfam" id="TIGR04337">
    <property type="entry name" value="AmmeMemoSam_rS"/>
    <property type="match status" value="1"/>
</dbReference>
<dbReference type="EMBL" id="PFHV01000052">
    <property type="protein sequence ID" value="PIX03133.1"/>
    <property type="molecule type" value="Genomic_DNA"/>
</dbReference>
<feature type="binding site" evidence="6">
    <location>
        <position position="89"/>
    </location>
    <ligand>
        <name>[4Fe-4S] cluster</name>
        <dbReference type="ChEBI" id="CHEBI:49883"/>
        <note>4Fe-4S-S-AdoMet</note>
    </ligand>
</feature>
<dbReference type="Gene3D" id="3.20.20.70">
    <property type="entry name" value="Aldolase class I"/>
    <property type="match status" value="1"/>
</dbReference>
<organism evidence="8 9">
    <name type="scientific">bacterium (Candidatus Gribaldobacteria) CG_4_8_14_3_um_filter_42_11</name>
    <dbReference type="NCBI Taxonomy" id="2014267"/>
    <lineage>
        <taxon>Bacteria</taxon>
        <taxon>Candidatus Gribaldobacteria</taxon>
    </lineage>
</organism>
<dbReference type="CDD" id="cd01335">
    <property type="entry name" value="Radical_SAM"/>
    <property type="match status" value="1"/>
</dbReference>
<evidence type="ECO:0000256" key="6">
    <source>
        <dbReference type="PIRSR" id="PIRSR004869-50"/>
    </source>
</evidence>
<dbReference type="Proteomes" id="UP000230505">
    <property type="component" value="Unassembled WGS sequence"/>
</dbReference>
<keyword evidence="5 6" id="KW-0411">Iron-sulfur</keyword>
<dbReference type="InterPro" id="IPR034457">
    <property type="entry name" value="Organic_radical-activating"/>
</dbReference>
<comment type="caution">
    <text evidence="8">The sequence shown here is derived from an EMBL/GenBank/DDBJ whole genome shotgun (WGS) entry which is preliminary data.</text>
</comment>
<dbReference type="SUPFAM" id="SSF102114">
    <property type="entry name" value="Radical SAM enzymes"/>
    <property type="match status" value="1"/>
</dbReference>
<dbReference type="Pfam" id="PF04055">
    <property type="entry name" value="Radical_SAM"/>
    <property type="match status" value="1"/>
</dbReference>
<dbReference type="InterPro" id="IPR027596">
    <property type="entry name" value="AmmeMemoSam_rS"/>
</dbReference>
<dbReference type="GO" id="GO:0003824">
    <property type="term" value="F:catalytic activity"/>
    <property type="evidence" value="ECO:0007669"/>
    <property type="project" value="InterPro"/>
</dbReference>
<reference evidence="9" key="1">
    <citation type="submission" date="2017-09" db="EMBL/GenBank/DDBJ databases">
        <title>Depth-based differentiation of microbial function through sediment-hosted aquifers and enrichment of novel symbionts in the deep terrestrial subsurface.</title>
        <authorList>
            <person name="Probst A.J."/>
            <person name="Ladd B."/>
            <person name="Jarett J.K."/>
            <person name="Geller-Mcgrath D.E."/>
            <person name="Sieber C.M.K."/>
            <person name="Emerson J.B."/>
            <person name="Anantharaman K."/>
            <person name="Thomas B.C."/>
            <person name="Malmstrom R."/>
            <person name="Stieglmeier M."/>
            <person name="Klingl A."/>
            <person name="Woyke T."/>
            <person name="Ryan C.M."/>
            <person name="Banfield J.F."/>
        </authorList>
    </citation>
    <scope>NUCLEOTIDE SEQUENCE [LARGE SCALE GENOMIC DNA]</scope>
</reference>
<feature type="domain" description="Radical SAM core" evidence="7">
    <location>
        <begin position="67"/>
        <end position="293"/>
    </location>
</feature>
<dbReference type="SFLD" id="SFLDG01101">
    <property type="entry name" value="Uncharacterised_Radical_SAM_Su"/>
    <property type="match status" value="1"/>
</dbReference>
<dbReference type="InterPro" id="IPR016431">
    <property type="entry name" value="Pyrv-formate_lyase-activ_prd"/>
</dbReference>
<keyword evidence="4 6" id="KW-0408">Iron</keyword>
<evidence type="ECO:0000256" key="4">
    <source>
        <dbReference type="ARBA" id="ARBA00023004"/>
    </source>
</evidence>
<evidence type="ECO:0000313" key="9">
    <source>
        <dbReference type="Proteomes" id="UP000230505"/>
    </source>
</evidence>
<dbReference type="InterPro" id="IPR013785">
    <property type="entry name" value="Aldolase_TIM"/>
</dbReference>
<dbReference type="InterPro" id="IPR007197">
    <property type="entry name" value="rSAM"/>
</dbReference>
<evidence type="ECO:0000256" key="1">
    <source>
        <dbReference type="ARBA" id="ARBA00022485"/>
    </source>
</evidence>
<protein>
    <submittedName>
        <fullName evidence="8">AmmeMemoRadiSam system radical SAM enzyme</fullName>
    </submittedName>
</protein>
<dbReference type="PIRSF" id="PIRSF004869">
    <property type="entry name" value="PflX_prd"/>
    <property type="match status" value="1"/>
</dbReference>
<keyword evidence="1" id="KW-0004">4Fe-4S</keyword>
<dbReference type="PANTHER" id="PTHR30352">
    <property type="entry name" value="PYRUVATE FORMATE-LYASE-ACTIVATING ENZYME"/>
    <property type="match status" value="1"/>
</dbReference>
<proteinExistence type="predicted"/>
<dbReference type="PROSITE" id="PS51918">
    <property type="entry name" value="RADICAL_SAM"/>
    <property type="match status" value="1"/>
</dbReference>
<evidence type="ECO:0000256" key="5">
    <source>
        <dbReference type="ARBA" id="ARBA00023014"/>
    </source>
</evidence>
<dbReference type="GO" id="GO:0051539">
    <property type="term" value="F:4 iron, 4 sulfur cluster binding"/>
    <property type="evidence" value="ECO:0007669"/>
    <property type="project" value="UniProtKB-KW"/>
</dbReference>
<comment type="cofactor">
    <cofactor evidence="6">
        <name>[4Fe-4S] cluster</name>
        <dbReference type="ChEBI" id="CHEBI:49883"/>
    </cofactor>
    <text evidence="6">Binds 1 [4Fe-4S] cluster. The cluster is coordinated with 3 cysteines and an exchangeable S-adenosyl-L-methionine.</text>
</comment>
<evidence type="ECO:0000256" key="3">
    <source>
        <dbReference type="ARBA" id="ARBA00022723"/>
    </source>
</evidence>
<keyword evidence="3 6" id="KW-0479">Metal-binding</keyword>
<dbReference type="PANTHER" id="PTHR30352:SF5">
    <property type="entry name" value="PYRUVATE FORMATE-LYASE 1-ACTIVATING ENZYME"/>
    <property type="match status" value="1"/>
</dbReference>